<protein>
    <submittedName>
        <fullName evidence="1">Uncharacterized protein</fullName>
    </submittedName>
</protein>
<sequence length="66" mass="7787">MQEGLILLVIIWNFNFDHRENLHVIQVLCRIGGFSELKFGSFRFHCSIHGRQMNYPSCFLCDLDAR</sequence>
<organism evidence="1 2">
    <name type="scientific">Populus alba x Populus x berolinensis</name>
    <dbReference type="NCBI Taxonomy" id="444605"/>
    <lineage>
        <taxon>Eukaryota</taxon>
        <taxon>Viridiplantae</taxon>
        <taxon>Streptophyta</taxon>
        <taxon>Embryophyta</taxon>
        <taxon>Tracheophyta</taxon>
        <taxon>Spermatophyta</taxon>
        <taxon>Magnoliopsida</taxon>
        <taxon>eudicotyledons</taxon>
        <taxon>Gunneridae</taxon>
        <taxon>Pentapetalae</taxon>
        <taxon>rosids</taxon>
        <taxon>fabids</taxon>
        <taxon>Malpighiales</taxon>
        <taxon>Salicaceae</taxon>
        <taxon>Saliceae</taxon>
        <taxon>Populus</taxon>
    </lineage>
</organism>
<name>A0AAD6M0J3_9ROSI</name>
<comment type="caution">
    <text evidence="1">The sequence shown here is derived from an EMBL/GenBank/DDBJ whole genome shotgun (WGS) entry which is preliminary data.</text>
</comment>
<accession>A0AAD6M0J3</accession>
<evidence type="ECO:0000313" key="2">
    <source>
        <dbReference type="Proteomes" id="UP001164929"/>
    </source>
</evidence>
<proteinExistence type="predicted"/>
<gene>
    <name evidence="1" type="ORF">NC653_028763</name>
</gene>
<dbReference type="Proteomes" id="UP001164929">
    <property type="component" value="Chromosome 12"/>
</dbReference>
<keyword evidence="2" id="KW-1185">Reference proteome</keyword>
<reference evidence="1" key="1">
    <citation type="journal article" date="2023" name="Mol. Ecol. Resour.">
        <title>Chromosome-level genome assembly of a triploid poplar Populus alba 'Berolinensis'.</title>
        <authorList>
            <person name="Chen S."/>
            <person name="Yu Y."/>
            <person name="Wang X."/>
            <person name="Wang S."/>
            <person name="Zhang T."/>
            <person name="Zhou Y."/>
            <person name="He R."/>
            <person name="Meng N."/>
            <person name="Wang Y."/>
            <person name="Liu W."/>
            <person name="Liu Z."/>
            <person name="Liu J."/>
            <person name="Guo Q."/>
            <person name="Huang H."/>
            <person name="Sederoff R.R."/>
            <person name="Wang G."/>
            <person name="Qu G."/>
            <person name="Chen S."/>
        </authorList>
    </citation>
    <scope>NUCLEOTIDE SEQUENCE</scope>
    <source>
        <strain evidence="1">SC-2020</strain>
    </source>
</reference>
<dbReference type="AlphaFoldDB" id="A0AAD6M0J3"/>
<dbReference type="EMBL" id="JAQIZT010000012">
    <property type="protein sequence ID" value="KAJ6976699.1"/>
    <property type="molecule type" value="Genomic_DNA"/>
</dbReference>
<evidence type="ECO:0000313" key="1">
    <source>
        <dbReference type="EMBL" id="KAJ6976699.1"/>
    </source>
</evidence>